<gene>
    <name evidence="17" type="ORF">BT63DRAFT_379026</name>
</gene>
<evidence type="ECO:0000256" key="5">
    <source>
        <dbReference type="ARBA" id="ARBA00022723"/>
    </source>
</evidence>
<dbReference type="Pfam" id="PF01853">
    <property type="entry name" value="MOZ_SAS"/>
    <property type="match status" value="1"/>
</dbReference>
<evidence type="ECO:0000256" key="4">
    <source>
        <dbReference type="ARBA" id="ARBA00022679"/>
    </source>
</evidence>
<reference evidence="17" key="1">
    <citation type="journal article" date="2020" name="Stud. Mycol.">
        <title>101 Dothideomycetes genomes: a test case for predicting lifestyles and emergence of pathogens.</title>
        <authorList>
            <person name="Haridas S."/>
            <person name="Albert R."/>
            <person name="Binder M."/>
            <person name="Bloem J."/>
            <person name="Labutti K."/>
            <person name="Salamov A."/>
            <person name="Andreopoulos B."/>
            <person name="Baker S."/>
            <person name="Barry K."/>
            <person name="Bills G."/>
            <person name="Bluhm B."/>
            <person name="Cannon C."/>
            <person name="Castanera R."/>
            <person name="Culley D."/>
            <person name="Daum C."/>
            <person name="Ezra D."/>
            <person name="Gonzalez J."/>
            <person name="Henrissat B."/>
            <person name="Kuo A."/>
            <person name="Liang C."/>
            <person name="Lipzen A."/>
            <person name="Lutzoni F."/>
            <person name="Magnuson J."/>
            <person name="Mondo S."/>
            <person name="Nolan M."/>
            <person name="Ohm R."/>
            <person name="Pangilinan J."/>
            <person name="Park H.-J."/>
            <person name="Ramirez L."/>
            <person name="Alfaro M."/>
            <person name="Sun H."/>
            <person name="Tritt A."/>
            <person name="Yoshinaga Y."/>
            <person name="Zwiers L.-H."/>
            <person name="Turgeon B."/>
            <person name="Goodwin S."/>
            <person name="Spatafora J."/>
            <person name="Crous P."/>
            <person name="Grigoriev I."/>
        </authorList>
    </citation>
    <scope>NUCLEOTIDE SEQUENCE</scope>
    <source>
        <strain evidence="17">CBS 115976</strain>
    </source>
</reference>
<dbReference type="Gene3D" id="1.10.10.10">
    <property type="entry name" value="Winged helix-like DNA-binding domain superfamily/Winged helix DNA-binding domain"/>
    <property type="match status" value="1"/>
</dbReference>
<dbReference type="EC" id="2.3.1.48" evidence="3"/>
<keyword evidence="18" id="KW-1185">Reference proteome</keyword>
<dbReference type="Gene3D" id="3.40.630.30">
    <property type="match status" value="1"/>
</dbReference>
<dbReference type="InterPro" id="IPR050603">
    <property type="entry name" value="MYST_HAT"/>
</dbReference>
<evidence type="ECO:0000313" key="17">
    <source>
        <dbReference type="EMBL" id="KAF2664490.1"/>
    </source>
</evidence>
<accession>A0A6A6TXP5</accession>
<evidence type="ECO:0000256" key="10">
    <source>
        <dbReference type="ARBA" id="ARBA00023163"/>
    </source>
</evidence>
<evidence type="ECO:0000256" key="13">
    <source>
        <dbReference type="ARBA" id="ARBA00045805"/>
    </source>
</evidence>
<dbReference type="AlphaFoldDB" id="A0A6A6TXP5"/>
<organism evidence="17 18">
    <name type="scientific">Microthyrium microscopicum</name>
    <dbReference type="NCBI Taxonomy" id="703497"/>
    <lineage>
        <taxon>Eukaryota</taxon>
        <taxon>Fungi</taxon>
        <taxon>Dikarya</taxon>
        <taxon>Ascomycota</taxon>
        <taxon>Pezizomycotina</taxon>
        <taxon>Dothideomycetes</taxon>
        <taxon>Dothideomycetes incertae sedis</taxon>
        <taxon>Microthyriales</taxon>
        <taxon>Microthyriaceae</taxon>
        <taxon>Microthyrium</taxon>
    </lineage>
</organism>
<keyword evidence="8" id="KW-0007">Acetylation</keyword>
<evidence type="ECO:0000256" key="11">
    <source>
        <dbReference type="ARBA" id="ARBA00023242"/>
    </source>
</evidence>
<dbReference type="GO" id="GO:0006355">
    <property type="term" value="P:regulation of DNA-templated transcription"/>
    <property type="evidence" value="ECO:0007669"/>
    <property type="project" value="InterPro"/>
</dbReference>
<dbReference type="GO" id="GO:0035267">
    <property type="term" value="C:NuA4 histone acetyltransferase complex"/>
    <property type="evidence" value="ECO:0007669"/>
    <property type="project" value="TreeGrafter"/>
</dbReference>
<dbReference type="PANTHER" id="PTHR10615">
    <property type="entry name" value="HISTONE ACETYLTRANSFERASE"/>
    <property type="match status" value="1"/>
</dbReference>
<dbReference type="SUPFAM" id="SSF55729">
    <property type="entry name" value="Acyl-CoA N-acyltransferases (Nat)"/>
    <property type="match status" value="1"/>
</dbReference>
<evidence type="ECO:0000256" key="8">
    <source>
        <dbReference type="ARBA" id="ARBA00022990"/>
    </source>
</evidence>
<keyword evidence="12" id="KW-0012">Acyltransferase</keyword>
<feature type="domain" description="MYST-type HAT" evidence="16">
    <location>
        <begin position="29"/>
        <end position="293"/>
    </location>
</feature>
<dbReference type="InterPro" id="IPR016181">
    <property type="entry name" value="Acyl_CoA_acyltransferase"/>
</dbReference>
<dbReference type="InterPro" id="IPR002717">
    <property type="entry name" value="HAT_MYST-type"/>
</dbReference>
<keyword evidence="7" id="KW-0862">Zinc</keyword>
<dbReference type="GO" id="GO:0008270">
    <property type="term" value="F:zinc ion binding"/>
    <property type="evidence" value="ECO:0007669"/>
    <property type="project" value="UniProtKB-KW"/>
</dbReference>
<dbReference type="EMBL" id="MU004242">
    <property type="protein sequence ID" value="KAF2664490.1"/>
    <property type="molecule type" value="Genomic_DNA"/>
</dbReference>
<evidence type="ECO:0000256" key="6">
    <source>
        <dbReference type="ARBA" id="ARBA00022771"/>
    </source>
</evidence>
<sequence length="316" mass="36147">MSASHNSQGAIAIPPSPQQGHRRRISTAPTQKNVKEVILTDLRIEAWYPSFYPEELIGKLAERLFVCKWCFKYTTKLIQFMEHSKCCELQTPGSIGTLLYEKGAISIYEVDGEENKLFAQNLSLFAKLFLDTKSVFYDVTTFLYYILYHQNPEEPNEPPRIVGFFSKEKLSWDSNNLACICIFPPWQKLRFGQILMGVSYELSKSDGRLGGPEKPLSELGRKAYIHYWAATIARLVVRLPAKKKISVQEITEATSILPEDIIATLKEMDLMERKRDRDGHAYVNKSAVISWMAMNRVDMMGPVDENAFVTQETIDE</sequence>
<dbReference type="PANTHER" id="PTHR10615:SF219">
    <property type="entry name" value="HISTONE ACETYLTRANSFERASE KAT5"/>
    <property type="match status" value="1"/>
</dbReference>
<keyword evidence="4 17" id="KW-0808">Transferase</keyword>
<dbReference type="GO" id="GO:0005634">
    <property type="term" value="C:nucleus"/>
    <property type="evidence" value="ECO:0007669"/>
    <property type="project" value="UniProtKB-SubCell"/>
</dbReference>
<dbReference type="InterPro" id="IPR040706">
    <property type="entry name" value="Zf-MYST"/>
</dbReference>
<dbReference type="PROSITE" id="PS51726">
    <property type="entry name" value="MYST_HAT"/>
    <property type="match status" value="1"/>
</dbReference>
<evidence type="ECO:0000256" key="7">
    <source>
        <dbReference type="ARBA" id="ARBA00022833"/>
    </source>
</evidence>
<evidence type="ECO:0000256" key="15">
    <source>
        <dbReference type="SAM" id="MobiDB-lite"/>
    </source>
</evidence>
<evidence type="ECO:0000256" key="1">
    <source>
        <dbReference type="ARBA" id="ARBA00004123"/>
    </source>
</evidence>
<protein>
    <recommendedName>
        <fullName evidence="3">histone acetyltransferase</fullName>
        <ecNumber evidence="3">2.3.1.48</ecNumber>
    </recommendedName>
</protein>
<dbReference type="Pfam" id="PF17772">
    <property type="entry name" value="zf-MYST"/>
    <property type="match status" value="1"/>
</dbReference>
<evidence type="ECO:0000256" key="2">
    <source>
        <dbReference type="ARBA" id="ARBA00010107"/>
    </source>
</evidence>
<evidence type="ECO:0000256" key="14">
    <source>
        <dbReference type="PIRSR" id="PIRSR602717-51"/>
    </source>
</evidence>
<keyword evidence="10" id="KW-0804">Transcription</keyword>
<dbReference type="OrthoDB" id="787137at2759"/>
<dbReference type="Proteomes" id="UP000799302">
    <property type="component" value="Unassembled WGS sequence"/>
</dbReference>
<evidence type="ECO:0000313" key="18">
    <source>
        <dbReference type="Proteomes" id="UP000799302"/>
    </source>
</evidence>
<keyword evidence="6" id="KW-0863">Zinc-finger</keyword>
<keyword evidence="11" id="KW-0539">Nucleus</keyword>
<evidence type="ECO:0000256" key="3">
    <source>
        <dbReference type="ARBA" id="ARBA00013184"/>
    </source>
</evidence>
<comment type="similarity">
    <text evidence="2">Belongs to the MYST (SAS/MOZ) family.</text>
</comment>
<proteinExistence type="inferred from homology"/>
<evidence type="ECO:0000259" key="16">
    <source>
        <dbReference type="PROSITE" id="PS51726"/>
    </source>
</evidence>
<feature type="region of interest" description="Disordered" evidence="15">
    <location>
        <begin position="1"/>
        <end position="27"/>
    </location>
</feature>
<evidence type="ECO:0000256" key="9">
    <source>
        <dbReference type="ARBA" id="ARBA00023015"/>
    </source>
</evidence>
<keyword evidence="5" id="KW-0479">Metal-binding</keyword>
<keyword evidence="9" id="KW-0805">Transcription regulation</keyword>
<name>A0A6A6TXP5_9PEZI</name>
<feature type="active site" description="Proton donor/acceptor" evidence="14">
    <location>
        <position position="213"/>
    </location>
</feature>
<comment type="subcellular location">
    <subcellularLocation>
        <location evidence="1">Nucleus</location>
    </subcellularLocation>
</comment>
<dbReference type="Gene3D" id="3.30.60.60">
    <property type="entry name" value="N-acetyl transferase-like"/>
    <property type="match status" value="1"/>
</dbReference>
<evidence type="ECO:0000256" key="12">
    <source>
        <dbReference type="ARBA" id="ARBA00023315"/>
    </source>
</evidence>
<comment type="function">
    <text evidence="13">Catalytic component of the NuA4 histone acetyltransferase (HAT) complex which is involved in epigenetic transcriptional activation of selected genes principally by acetylation of nucleosomal histones H4, H3, H2B, H2A and H2A variant H2A.Z. Acetylates histone H4 to form H4K5ac, H4K8ac, H4K12ac and H4K16ac, histone H3 to form H3K14ac, and histone H2A to form H2AK4ac and H2AK7ac. The NuA4 complex is involved in the DNA damage response and is required for chromosome segregation. The NuA4 complex plays a direct role in repair of DNA double-strand breaks (DSBs) through homologous recombination. Recruitment to promoters depends on H3K4me. Also acetylates non-histone proteins. In addition to protein acetyltransferase, can use different acyl-CoA substrates, such as 2-hydroxyisobutanoyl-CoA (2-hydroxyisobutyryl-CoA) or (2E)-butenoyl-CoA (crotonyl-CoA), and is able to mediate protein 2-hydroxyisobutyrylation and crotonylation, respectively.</text>
</comment>
<dbReference type="InterPro" id="IPR036388">
    <property type="entry name" value="WH-like_DNA-bd_sf"/>
</dbReference>
<dbReference type="GO" id="GO:0046972">
    <property type="term" value="F:histone H4K16 acetyltransferase activity"/>
    <property type="evidence" value="ECO:0007669"/>
    <property type="project" value="TreeGrafter"/>
</dbReference>